<dbReference type="Proteomes" id="UP000828941">
    <property type="component" value="Chromosome 3"/>
</dbReference>
<protein>
    <submittedName>
        <fullName evidence="1">Uncharacterized protein</fullName>
    </submittedName>
</protein>
<proteinExistence type="predicted"/>
<evidence type="ECO:0000313" key="2">
    <source>
        <dbReference type="Proteomes" id="UP000828941"/>
    </source>
</evidence>
<gene>
    <name evidence="1" type="ORF">L6164_005115</name>
</gene>
<keyword evidence="2" id="KW-1185">Reference proteome</keyword>
<comment type="caution">
    <text evidence="1">The sequence shown here is derived from an EMBL/GenBank/DDBJ whole genome shotgun (WGS) entry which is preliminary data.</text>
</comment>
<name>A0ACB9PQR8_BAUVA</name>
<reference evidence="1 2" key="1">
    <citation type="journal article" date="2022" name="DNA Res.">
        <title>Chromosomal-level genome assembly of the orchid tree Bauhinia variegata (Leguminosae; Cercidoideae) supports the allotetraploid origin hypothesis of Bauhinia.</title>
        <authorList>
            <person name="Zhong Y."/>
            <person name="Chen Y."/>
            <person name="Zheng D."/>
            <person name="Pang J."/>
            <person name="Liu Y."/>
            <person name="Luo S."/>
            <person name="Meng S."/>
            <person name="Qian L."/>
            <person name="Wei D."/>
            <person name="Dai S."/>
            <person name="Zhou R."/>
        </authorList>
    </citation>
    <scope>NUCLEOTIDE SEQUENCE [LARGE SCALE GENOMIC DNA]</scope>
    <source>
        <strain evidence="1">BV-YZ2020</strain>
    </source>
</reference>
<dbReference type="EMBL" id="CM039428">
    <property type="protein sequence ID" value="KAI4350685.1"/>
    <property type="molecule type" value="Genomic_DNA"/>
</dbReference>
<organism evidence="1 2">
    <name type="scientific">Bauhinia variegata</name>
    <name type="common">Purple orchid tree</name>
    <name type="synonym">Phanera variegata</name>
    <dbReference type="NCBI Taxonomy" id="167791"/>
    <lineage>
        <taxon>Eukaryota</taxon>
        <taxon>Viridiplantae</taxon>
        <taxon>Streptophyta</taxon>
        <taxon>Embryophyta</taxon>
        <taxon>Tracheophyta</taxon>
        <taxon>Spermatophyta</taxon>
        <taxon>Magnoliopsida</taxon>
        <taxon>eudicotyledons</taxon>
        <taxon>Gunneridae</taxon>
        <taxon>Pentapetalae</taxon>
        <taxon>rosids</taxon>
        <taxon>fabids</taxon>
        <taxon>Fabales</taxon>
        <taxon>Fabaceae</taxon>
        <taxon>Cercidoideae</taxon>
        <taxon>Cercideae</taxon>
        <taxon>Bauhiniinae</taxon>
        <taxon>Bauhinia</taxon>
    </lineage>
</organism>
<sequence length="332" mass="37608">MRLLRWKPQMPSAPQPFVGSEMAEVLSVEPLSNRVEVTLKTPIATSGQKTDNNDLSNLHVGDVTSGTIRLIETYGLFIAIDNTNLVGLCHVSEISDDHIDNIQTKYRAGERVNARILKVDGERHRISLGMKSSYLVDQHALEKRLEQGSEEPAADGMKPISLMNSSLLGAQNMDTEGENDEHSILSQAEARVFIPPLDDFDHVVGHDINSQNQEQANEDTIHEKQKRRAKKKAKEEREKEIRAAEERLLEQDVPRTADEFEKLVRSSPNSSFIWIKYMNFMISLADVEKARSIAERYQLIHYCFIHVIYCLLTSILLFLSFSEFGCLITLNA</sequence>
<accession>A0ACB9PQR8</accession>
<evidence type="ECO:0000313" key="1">
    <source>
        <dbReference type="EMBL" id="KAI4350685.1"/>
    </source>
</evidence>